<gene>
    <name evidence="2" type="ORF">SAMN05421831_11122</name>
</gene>
<dbReference type="RefSeq" id="WP_093311345.1">
    <property type="nucleotide sequence ID" value="NZ_FNYH01000011.1"/>
</dbReference>
<evidence type="ECO:0000313" key="2">
    <source>
        <dbReference type="EMBL" id="SEI81588.1"/>
    </source>
</evidence>
<keyword evidence="1" id="KW-1133">Transmembrane helix</keyword>
<feature type="transmembrane region" description="Helical" evidence="1">
    <location>
        <begin position="62"/>
        <end position="85"/>
    </location>
</feature>
<keyword evidence="3" id="KW-1185">Reference proteome</keyword>
<proteinExistence type="predicted"/>
<evidence type="ECO:0008006" key="4">
    <source>
        <dbReference type="Google" id="ProtNLM"/>
    </source>
</evidence>
<reference evidence="3" key="1">
    <citation type="submission" date="2016-10" db="EMBL/GenBank/DDBJ databases">
        <authorList>
            <person name="Varghese N."/>
            <person name="Submissions S."/>
        </authorList>
    </citation>
    <scope>NUCLEOTIDE SEQUENCE [LARGE SCALE GENOMIC DNA]</scope>
    <source>
        <strain evidence="3">DSM 7165</strain>
    </source>
</reference>
<keyword evidence="1" id="KW-0472">Membrane</keyword>
<dbReference type="EMBL" id="FNYH01000011">
    <property type="protein sequence ID" value="SEI81588.1"/>
    <property type="molecule type" value="Genomic_DNA"/>
</dbReference>
<name>A0A1H6TNI1_9GAMM</name>
<sequence length="148" mass="16473">MSFWITPILLVSGVGLLVLSTSARYGQLHESLHQLIDSGHHKADLLHQHLQQRAELLVRALFSLYVSIGLFALASLVGGIISFWTWAELAKFAVAILTCCGILCVLFAAWQLIKEAHIFLDSIEAQGEHLRHPHLHAVPAHFDLTQPR</sequence>
<evidence type="ECO:0000313" key="3">
    <source>
        <dbReference type="Proteomes" id="UP000242999"/>
    </source>
</evidence>
<dbReference type="Pfam" id="PF11026">
    <property type="entry name" value="DUF2721"/>
    <property type="match status" value="1"/>
</dbReference>
<dbReference type="InterPro" id="IPR021279">
    <property type="entry name" value="DUF2721"/>
</dbReference>
<protein>
    <recommendedName>
        <fullName evidence="4">DUF2721 domain-containing protein</fullName>
    </recommendedName>
</protein>
<dbReference type="Proteomes" id="UP000242999">
    <property type="component" value="Unassembled WGS sequence"/>
</dbReference>
<dbReference type="OrthoDB" id="273240at2"/>
<dbReference type="STRING" id="64971.SAMN05421831_11122"/>
<organism evidence="2 3">
    <name type="scientific">Allopseudospirillum japonicum</name>
    <dbReference type="NCBI Taxonomy" id="64971"/>
    <lineage>
        <taxon>Bacteria</taxon>
        <taxon>Pseudomonadati</taxon>
        <taxon>Pseudomonadota</taxon>
        <taxon>Gammaproteobacteria</taxon>
        <taxon>Oceanospirillales</taxon>
        <taxon>Oceanospirillaceae</taxon>
        <taxon>Allopseudospirillum</taxon>
    </lineage>
</organism>
<dbReference type="AlphaFoldDB" id="A0A1H6TNI1"/>
<keyword evidence="1" id="KW-0812">Transmembrane</keyword>
<accession>A0A1H6TNI1</accession>
<evidence type="ECO:0000256" key="1">
    <source>
        <dbReference type="SAM" id="Phobius"/>
    </source>
</evidence>
<feature type="transmembrane region" description="Helical" evidence="1">
    <location>
        <begin position="92"/>
        <end position="113"/>
    </location>
</feature>